<feature type="domain" description="CCHC-type" evidence="3">
    <location>
        <begin position="379"/>
        <end position="393"/>
    </location>
</feature>
<dbReference type="InterPro" id="IPR001878">
    <property type="entry name" value="Znf_CCHC"/>
</dbReference>
<comment type="caution">
    <text evidence="4">The sequence shown here is derived from an EMBL/GenBank/DDBJ whole genome shotgun (WGS) entry which is preliminary data.</text>
</comment>
<accession>A0AA88Y3R2</accession>
<dbReference type="GO" id="GO:0008270">
    <property type="term" value="F:zinc ion binding"/>
    <property type="evidence" value="ECO:0007669"/>
    <property type="project" value="UniProtKB-KW"/>
</dbReference>
<dbReference type="EMBL" id="VSWD01000011">
    <property type="protein sequence ID" value="KAK3088773.1"/>
    <property type="molecule type" value="Genomic_DNA"/>
</dbReference>
<dbReference type="PANTHER" id="PTHR19963">
    <property type="entry name" value="CCHC-TYPE DOMAIN-CONTAINING PROTEIN"/>
    <property type="match status" value="1"/>
</dbReference>
<gene>
    <name evidence="4" type="ORF">FSP39_023604</name>
</gene>
<dbReference type="GO" id="GO:0003676">
    <property type="term" value="F:nucleic acid binding"/>
    <property type="evidence" value="ECO:0007669"/>
    <property type="project" value="InterPro"/>
</dbReference>
<feature type="region of interest" description="Disordered" evidence="2">
    <location>
        <begin position="24"/>
        <end position="71"/>
    </location>
</feature>
<evidence type="ECO:0000256" key="1">
    <source>
        <dbReference type="PROSITE-ProRule" id="PRU00047"/>
    </source>
</evidence>
<keyword evidence="1" id="KW-0479">Metal-binding</keyword>
<feature type="compositionally biased region" description="Polar residues" evidence="2">
    <location>
        <begin position="413"/>
        <end position="422"/>
    </location>
</feature>
<feature type="compositionally biased region" description="Basic and acidic residues" evidence="2">
    <location>
        <begin position="30"/>
        <end position="46"/>
    </location>
</feature>
<protein>
    <recommendedName>
        <fullName evidence="3">CCHC-type domain-containing protein</fullName>
    </recommendedName>
</protein>
<keyword evidence="1" id="KW-0862">Zinc</keyword>
<organism evidence="4 5">
    <name type="scientific">Pinctada imbricata</name>
    <name type="common">Atlantic pearl-oyster</name>
    <name type="synonym">Pinctada martensii</name>
    <dbReference type="NCBI Taxonomy" id="66713"/>
    <lineage>
        <taxon>Eukaryota</taxon>
        <taxon>Metazoa</taxon>
        <taxon>Spiralia</taxon>
        <taxon>Lophotrochozoa</taxon>
        <taxon>Mollusca</taxon>
        <taxon>Bivalvia</taxon>
        <taxon>Autobranchia</taxon>
        <taxon>Pteriomorphia</taxon>
        <taxon>Pterioida</taxon>
        <taxon>Pterioidea</taxon>
        <taxon>Pteriidae</taxon>
        <taxon>Pinctada</taxon>
    </lineage>
</organism>
<dbReference type="AlphaFoldDB" id="A0AA88Y3R2"/>
<evidence type="ECO:0000313" key="5">
    <source>
        <dbReference type="Proteomes" id="UP001186944"/>
    </source>
</evidence>
<keyword evidence="1" id="KW-0863">Zinc-finger</keyword>
<sequence>MELRSRELPKPLFTWNRQTLNQEMTASPEISREPDVQLETPQRENSTHLPEQSPRGTQSAESNTTFVNQSNSDGNAMLQCMTMMQSCIQGMQDMIKGLTTQNNINNSGVNDTLVRRSVSSDVRVSGNNHPDEPKPRLPIFSGKGTTSWESFWIQFQMLSDRFSWQSRKQAEQLFFCLKDDALTFASELSQDVRTDIFAFHTAMKQRFADHTLPETYRAKLQSMHRKLEEPIQEFGTRISLLMTKAYPGLNDEKLKSELAIGHFLNGLNDQSIAYDVATKRPETLQSAIDMVTWHECCKNGMRKRTSIRQVDCVFDRNSCFHEEEDRTVQRVGQESKFDLRINKLENMVKEIKAAVIDGQASGAKQQRPASNGTPRKLICYGCNEEGHIRKNCPLQKDRSQSHQDKDERKVGQQHLNLNGLAQ</sequence>
<dbReference type="PANTHER" id="PTHR19963:SF30">
    <property type="entry name" value="ENDONUCLEASE_EXONUCLEASE_PHOSPHATASE DOMAIN-CONTAINING PROTEIN"/>
    <property type="match status" value="1"/>
</dbReference>
<feature type="region of interest" description="Disordered" evidence="2">
    <location>
        <begin position="393"/>
        <end position="422"/>
    </location>
</feature>
<name>A0AA88Y3R2_PINIB</name>
<dbReference type="PROSITE" id="PS50158">
    <property type="entry name" value="ZF_CCHC"/>
    <property type="match status" value="1"/>
</dbReference>
<dbReference type="Gene3D" id="4.10.60.10">
    <property type="entry name" value="Zinc finger, CCHC-type"/>
    <property type="match status" value="1"/>
</dbReference>
<keyword evidence="5" id="KW-1185">Reference proteome</keyword>
<dbReference type="Proteomes" id="UP001186944">
    <property type="component" value="Unassembled WGS sequence"/>
</dbReference>
<feature type="compositionally biased region" description="Polar residues" evidence="2">
    <location>
        <begin position="47"/>
        <end position="71"/>
    </location>
</feature>
<dbReference type="SMART" id="SM00343">
    <property type="entry name" value="ZnF_C2HC"/>
    <property type="match status" value="1"/>
</dbReference>
<dbReference type="SUPFAM" id="SSF57756">
    <property type="entry name" value="Retrovirus zinc finger-like domains"/>
    <property type="match status" value="1"/>
</dbReference>
<dbReference type="Pfam" id="PF00098">
    <property type="entry name" value="zf-CCHC"/>
    <property type="match status" value="1"/>
</dbReference>
<proteinExistence type="predicted"/>
<dbReference type="InterPro" id="IPR036875">
    <property type="entry name" value="Znf_CCHC_sf"/>
</dbReference>
<evidence type="ECO:0000256" key="2">
    <source>
        <dbReference type="SAM" id="MobiDB-lite"/>
    </source>
</evidence>
<evidence type="ECO:0000313" key="4">
    <source>
        <dbReference type="EMBL" id="KAK3088773.1"/>
    </source>
</evidence>
<reference evidence="4" key="1">
    <citation type="submission" date="2019-08" db="EMBL/GenBank/DDBJ databases">
        <title>The improved chromosome-level genome for the pearl oyster Pinctada fucata martensii using PacBio sequencing and Hi-C.</title>
        <authorList>
            <person name="Zheng Z."/>
        </authorList>
    </citation>
    <scope>NUCLEOTIDE SEQUENCE</scope>
    <source>
        <strain evidence="4">ZZ-2019</strain>
        <tissue evidence="4">Adductor muscle</tissue>
    </source>
</reference>
<evidence type="ECO:0000259" key="3">
    <source>
        <dbReference type="PROSITE" id="PS50158"/>
    </source>
</evidence>
<feature type="compositionally biased region" description="Basic and acidic residues" evidence="2">
    <location>
        <begin position="395"/>
        <end position="410"/>
    </location>
</feature>